<gene>
    <name evidence="1" type="ORF">SAMN05216596_105139</name>
</gene>
<proteinExistence type="predicted"/>
<organism evidence="1 2">
    <name type="scientific">Pseudomonas congelans</name>
    <dbReference type="NCBI Taxonomy" id="200452"/>
    <lineage>
        <taxon>Bacteria</taxon>
        <taxon>Pseudomonadati</taxon>
        <taxon>Pseudomonadota</taxon>
        <taxon>Gammaproteobacteria</taxon>
        <taxon>Pseudomonadales</taxon>
        <taxon>Pseudomonadaceae</taxon>
        <taxon>Pseudomonas</taxon>
    </lineage>
</organism>
<accession>A0A1H0TQ17</accession>
<name>A0A1H0TQ17_9PSED</name>
<evidence type="ECO:0000313" key="1">
    <source>
        <dbReference type="EMBL" id="SDP55810.1"/>
    </source>
</evidence>
<keyword evidence="2" id="KW-1185">Reference proteome</keyword>
<comment type="caution">
    <text evidence="1">The sequence shown here is derived from an EMBL/GenBank/DDBJ whole genome shotgun (WGS) entry which is preliminary data.</text>
</comment>
<evidence type="ECO:0000313" key="2">
    <source>
        <dbReference type="Proteomes" id="UP000183042"/>
    </source>
</evidence>
<reference evidence="1 2" key="1">
    <citation type="submission" date="2016-10" db="EMBL/GenBank/DDBJ databases">
        <authorList>
            <person name="Varghese N."/>
            <person name="Submissions S."/>
        </authorList>
    </citation>
    <scope>NUCLEOTIDE SEQUENCE [LARGE SCALE GENOMIC DNA]</scope>
    <source>
        <strain evidence="1 2">DSM 14939</strain>
    </source>
</reference>
<sequence>MPSGVSISMRVSSGVGSAAFLGEAGRDDIVGGARLKTKTDASYRSGAKQPTIQYAGCKKTFPCAPDTTRLANDTCHALHFAGLLFRISP</sequence>
<dbReference type="EMBL" id="FNJH01000005">
    <property type="protein sequence ID" value="SDP55810.1"/>
    <property type="molecule type" value="Genomic_DNA"/>
</dbReference>
<dbReference type="Proteomes" id="UP000183042">
    <property type="component" value="Unassembled WGS sequence"/>
</dbReference>
<protein>
    <submittedName>
        <fullName evidence="1">Uncharacterized protein</fullName>
    </submittedName>
</protein>